<dbReference type="EMBL" id="UINC01153503">
    <property type="protein sequence ID" value="SVD48258.1"/>
    <property type="molecule type" value="Genomic_DNA"/>
</dbReference>
<dbReference type="InterPro" id="IPR001646">
    <property type="entry name" value="5peptide_repeat"/>
</dbReference>
<evidence type="ECO:0000313" key="1">
    <source>
        <dbReference type="EMBL" id="SVD48258.1"/>
    </source>
</evidence>
<reference evidence="1" key="1">
    <citation type="submission" date="2018-05" db="EMBL/GenBank/DDBJ databases">
        <authorList>
            <person name="Lanie J.A."/>
            <person name="Ng W.-L."/>
            <person name="Kazmierczak K.M."/>
            <person name="Andrzejewski T.M."/>
            <person name="Davidsen T.M."/>
            <person name="Wayne K.J."/>
            <person name="Tettelin H."/>
            <person name="Glass J.I."/>
            <person name="Rusch D."/>
            <person name="Podicherti R."/>
            <person name="Tsui H.-C.T."/>
            <person name="Winkler M.E."/>
        </authorList>
    </citation>
    <scope>NUCLEOTIDE SEQUENCE</scope>
</reference>
<dbReference type="SUPFAM" id="SSF141571">
    <property type="entry name" value="Pentapeptide repeat-like"/>
    <property type="match status" value="1"/>
</dbReference>
<sequence>MKKLLLIVMVLVVFFIFHYGCKEDSKPALEESISYTKLSESDILNNYDEDIKRSLRKLIATGKCLKCTFTGTNLSGKDLKEKILTSSNLAAANLASSNLEEADLYLADL</sequence>
<accession>A0A382VQV3</accession>
<gene>
    <name evidence="1" type="ORF">METZ01_LOCUS401112</name>
</gene>
<name>A0A382VQV3_9ZZZZ</name>
<organism evidence="1">
    <name type="scientific">marine metagenome</name>
    <dbReference type="NCBI Taxonomy" id="408172"/>
    <lineage>
        <taxon>unclassified sequences</taxon>
        <taxon>metagenomes</taxon>
        <taxon>ecological metagenomes</taxon>
    </lineage>
</organism>
<dbReference type="AlphaFoldDB" id="A0A382VQV3"/>
<proteinExistence type="predicted"/>
<dbReference type="Gene3D" id="2.160.20.80">
    <property type="entry name" value="E3 ubiquitin-protein ligase SopA"/>
    <property type="match status" value="1"/>
</dbReference>
<dbReference type="Pfam" id="PF00805">
    <property type="entry name" value="Pentapeptide"/>
    <property type="match status" value="1"/>
</dbReference>
<feature type="non-terminal residue" evidence="1">
    <location>
        <position position="109"/>
    </location>
</feature>
<protein>
    <submittedName>
        <fullName evidence="1">Uncharacterized protein</fullName>
    </submittedName>
</protein>